<organism evidence="1 2">
    <name type="scientific">Candidatus Segetimicrobium genomatis</name>
    <dbReference type="NCBI Taxonomy" id="2569760"/>
    <lineage>
        <taxon>Bacteria</taxon>
        <taxon>Bacillati</taxon>
        <taxon>Candidatus Sysuimicrobiota</taxon>
        <taxon>Candidatus Sysuimicrobiia</taxon>
        <taxon>Candidatus Sysuimicrobiales</taxon>
        <taxon>Candidatus Segetimicrobiaceae</taxon>
        <taxon>Candidatus Segetimicrobium</taxon>
    </lineage>
</organism>
<sequence length="153" mass="17069">MPQPQFTDMPLGHLGNIEVSKYQTATGSRLHLRRYAPRPAEVYLDPLELEGLTRVRYKPIPLLPLRSEHADETTLRTDGTMEPLQNEFALVSVGVARVGSEEALLIRDMNAGQAVLLRAYELDALLRARHRDFAPLVDTSDLVAIPEADIDQA</sequence>
<dbReference type="AlphaFoldDB" id="A0A537LE35"/>
<dbReference type="Proteomes" id="UP000319353">
    <property type="component" value="Unassembled WGS sequence"/>
</dbReference>
<gene>
    <name evidence="1" type="ORF">E6H01_02180</name>
</gene>
<accession>A0A537LE35</accession>
<evidence type="ECO:0000313" key="2">
    <source>
        <dbReference type="Proteomes" id="UP000319353"/>
    </source>
</evidence>
<reference evidence="1 2" key="1">
    <citation type="journal article" date="2019" name="Nat. Microbiol.">
        <title>Mediterranean grassland soil C-N compound turnover is dependent on rainfall and depth, and is mediated by genomically divergent microorganisms.</title>
        <authorList>
            <person name="Diamond S."/>
            <person name="Andeer P.F."/>
            <person name="Li Z."/>
            <person name="Crits-Christoph A."/>
            <person name="Burstein D."/>
            <person name="Anantharaman K."/>
            <person name="Lane K.R."/>
            <person name="Thomas B.C."/>
            <person name="Pan C."/>
            <person name="Northen T.R."/>
            <person name="Banfield J.F."/>
        </authorList>
    </citation>
    <scope>NUCLEOTIDE SEQUENCE [LARGE SCALE GENOMIC DNA]</scope>
    <source>
        <strain evidence="1">NP_4</strain>
    </source>
</reference>
<evidence type="ECO:0000313" key="1">
    <source>
        <dbReference type="EMBL" id="TMJ06278.1"/>
    </source>
</evidence>
<comment type="caution">
    <text evidence="1">The sequence shown here is derived from an EMBL/GenBank/DDBJ whole genome shotgun (WGS) entry which is preliminary data.</text>
</comment>
<name>A0A537LE35_9BACT</name>
<dbReference type="EMBL" id="VBAL01000018">
    <property type="protein sequence ID" value="TMJ06278.1"/>
    <property type="molecule type" value="Genomic_DNA"/>
</dbReference>
<proteinExistence type="predicted"/>
<protein>
    <submittedName>
        <fullName evidence="1">Uncharacterized protein</fullName>
    </submittedName>
</protein>